<dbReference type="AlphaFoldDB" id="A0A822Y773"/>
<evidence type="ECO:0000256" key="1">
    <source>
        <dbReference type="SAM" id="MobiDB-lite"/>
    </source>
</evidence>
<reference evidence="2 3" key="1">
    <citation type="journal article" date="2020" name="Mol. Biol. Evol.">
        <title>Distinct Expression and Methylation Patterns for Genes with Different Fates following a Single Whole-Genome Duplication in Flowering Plants.</title>
        <authorList>
            <person name="Shi T."/>
            <person name="Rahmani R.S."/>
            <person name="Gugger P.F."/>
            <person name="Wang M."/>
            <person name="Li H."/>
            <person name="Zhang Y."/>
            <person name="Li Z."/>
            <person name="Wang Q."/>
            <person name="Van de Peer Y."/>
            <person name="Marchal K."/>
            <person name="Chen J."/>
        </authorList>
    </citation>
    <scope>NUCLEOTIDE SEQUENCE [LARGE SCALE GENOMIC DNA]</scope>
    <source>
        <tissue evidence="2">Leaf</tissue>
    </source>
</reference>
<gene>
    <name evidence="2" type="ORF">HUJ06_028647</name>
</gene>
<keyword evidence="3" id="KW-1185">Reference proteome</keyword>
<comment type="caution">
    <text evidence="2">The sequence shown here is derived from an EMBL/GenBank/DDBJ whole genome shotgun (WGS) entry which is preliminary data.</text>
</comment>
<name>A0A822Y773_NELNU</name>
<accession>A0A822Y773</accession>
<proteinExistence type="predicted"/>
<feature type="region of interest" description="Disordered" evidence="1">
    <location>
        <begin position="66"/>
        <end position="91"/>
    </location>
</feature>
<evidence type="ECO:0000313" key="3">
    <source>
        <dbReference type="Proteomes" id="UP000607653"/>
    </source>
</evidence>
<organism evidence="2 3">
    <name type="scientific">Nelumbo nucifera</name>
    <name type="common">Sacred lotus</name>
    <dbReference type="NCBI Taxonomy" id="4432"/>
    <lineage>
        <taxon>Eukaryota</taxon>
        <taxon>Viridiplantae</taxon>
        <taxon>Streptophyta</taxon>
        <taxon>Embryophyta</taxon>
        <taxon>Tracheophyta</taxon>
        <taxon>Spermatophyta</taxon>
        <taxon>Magnoliopsida</taxon>
        <taxon>Proteales</taxon>
        <taxon>Nelumbonaceae</taxon>
        <taxon>Nelumbo</taxon>
    </lineage>
</organism>
<dbReference type="Proteomes" id="UP000607653">
    <property type="component" value="Unassembled WGS sequence"/>
</dbReference>
<dbReference type="EMBL" id="DUZY01000002">
    <property type="protein sequence ID" value="DAD27179.1"/>
    <property type="molecule type" value="Genomic_DNA"/>
</dbReference>
<protein>
    <submittedName>
        <fullName evidence="2">Uncharacterized protein</fullName>
    </submittedName>
</protein>
<evidence type="ECO:0000313" key="2">
    <source>
        <dbReference type="EMBL" id="DAD27179.1"/>
    </source>
</evidence>
<sequence>MACLPRMSIPSQALPFAKGPTSFLLSPFPRPRLHFSRFSFTSSGFSSPFHLHHSFRGFPSQSCPMSYRRHATNPGSSSPETDPPFEDDPIPATEVACLPAPQYNPLMKAGFDPRPLLQPPGDFIREPAGTFMNQYELACFHQLK</sequence>